<evidence type="ECO:0008006" key="4">
    <source>
        <dbReference type="Google" id="ProtNLM"/>
    </source>
</evidence>
<feature type="transmembrane region" description="Helical" evidence="1">
    <location>
        <begin position="44"/>
        <end position="65"/>
    </location>
</feature>
<sequence>MDWIVWLFLIILAVCIFLIAVTLLSLPKLGDERANFIKTKAQSYAFGVVIVLLILEVLESIYLTIWSESSYSGLNPLTFLVSISVIYLISLLLFKKKYDA</sequence>
<comment type="caution">
    <text evidence="2">The sequence shown here is derived from an EMBL/GenBank/DDBJ whole genome shotgun (WGS) entry which is preliminary data.</text>
</comment>
<accession>A0A6I2GSL0</accession>
<keyword evidence="1" id="KW-0812">Transmembrane</keyword>
<feature type="transmembrane region" description="Helical" evidence="1">
    <location>
        <begin position="6"/>
        <end position="24"/>
    </location>
</feature>
<dbReference type="AlphaFoldDB" id="A0A6I2GSL0"/>
<keyword evidence="3" id="KW-1185">Reference proteome</keyword>
<feature type="transmembrane region" description="Helical" evidence="1">
    <location>
        <begin position="77"/>
        <end position="94"/>
    </location>
</feature>
<dbReference type="EMBL" id="WJQS01000015">
    <property type="protein sequence ID" value="MRI86445.1"/>
    <property type="molecule type" value="Genomic_DNA"/>
</dbReference>
<evidence type="ECO:0000313" key="2">
    <source>
        <dbReference type="EMBL" id="MRI86445.1"/>
    </source>
</evidence>
<keyword evidence="1" id="KW-1133">Transmembrane helix</keyword>
<name>A0A6I2GSL0_9LACT</name>
<evidence type="ECO:0000256" key="1">
    <source>
        <dbReference type="SAM" id="Phobius"/>
    </source>
</evidence>
<reference evidence="2 3" key="1">
    <citation type="submission" date="2019-11" db="EMBL/GenBank/DDBJ databases">
        <title>Characterisation of Fundicoccus ignavus gen. nov. sp. nov., a novel genus of the family Aerococcaceae isolated from bulk tank milk.</title>
        <authorList>
            <person name="Siebert A."/>
            <person name="Huptas C."/>
            <person name="Wenning M."/>
            <person name="Scherer S."/>
            <person name="Doll E.V."/>
        </authorList>
    </citation>
    <scope>NUCLEOTIDE SEQUENCE [LARGE SCALE GENOMIC DNA]</scope>
    <source>
        <strain evidence="2 3">WS4759</strain>
    </source>
</reference>
<proteinExistence type="predicted"/>
<protein>
    <recommendedName>
        <fullName evidence="4">DUF2178 domain-containing protein</fullName>
    </recommendedName>
</protein>
<dbReference type="RefSeq" id="WP_153864109.1">
    <property type="nucleotide sequence ID" value="NZ_WJQS01000015.1"/>
</dbReference>
<dbReference type="Proteomes" id="UP000430975">
    <property type="component" value="Unassembled WGS sequence"/>
</dbReference>
<keyword evidence="1" id="KW-0472">Membrane</keyword>
<evidence type="ECO:0000313" key="3">
    <source>
        <dbReference type="Proteomes" id="UP000430975"/>
    </source>
</evidence>
<gene>
    <name evidence="2" type="ORF">GIY09_11370</name>
</gene>
<organism evidence="2 3">
    <name type="scientific">Fundicoccus ignavus</name>
    <dbReference type="NCBI Taxonomy" id="2664442"/>
    <lineage>
        <taxon>Bacteria</taxon>
        <taxon>Bacillati</taxon>
        <taxon>Bacillota</taxon>
        <taxon>Bacilli</taxon>
        <taxon>Lactobacillales</taxon>
        <taxon>Aerococcaceae</taxon>
        <taxon>Fundicoccus</taxon>
    </lineage>
</organism>